<sequence>MISKEAVLAALSKVEEPELHQDLVSLNMVQNLQIEDGKVNFDIVLTTPACPLKGKIEAEARQAVLSVPGVKEVNIRFDAYVRNDGHARGLMEIPVKNAVAVASGKGGVGKTTVAVNLAVALAQSGARIGLLDADIYGPNVPRMMGVDRLPPIQGEKIKPAEAYGVKVMSIGFLVPPGKALIWRGPMLHSAIRQFLGDVDWGLLDYLIIDLPPGTGDAQLSLAQSMPLSGGVIVTLPQAVSLEDASRGIQMFEQLNVPILGVIENMSYLQMPDGTVVDVFGRGGGEILAKQHQAPFLGVIPLEPAVRVGGDEGKPIVLSQPESAAGKALRQIAEHLAAQLSIAAFKRQGGVKIEMVE</sequence>
<dbReference type="Pfam" id="PF01883">
    <property type="entry name" value="FeS_assembly_P"/>
    <property type="match status" value="1"/>
</dbReference>
<evidence type="ECO:0000259" key="9">
    <source>
        <dbReference type="Pfam" id="PF01883"/>
    </source>
</evidence>
<gene>
    <name evidence="10" type="ORF">AC812_10985</name>
</gene>
<keyword evidence="4 8" id="KW-0547">Nucleotide-binding</keyword>
<dbReference type="InterPro" id="IPR044304">
    <property type="entry name" value="NUBPL-like"/>
</dbReference>
<dbReference type="STRING" id="360411.AC812_10985"/>
<dbReference type="OrthoDB" id="9809679at2"/>
<dbReference type="Gene3D" id="3.40.50.300">
    <property type="entry name" value="P-loop containing nucleotide triphosphate hydrolases"/>
    <property type="match status" value="1"/>
</dbReference>
<keyword evidence="8" id="KW-0378">Hydrolase</keyword>
<protein>
    <recommendedName>
        <fullName evidence="8">Iron-sulfur cluster carrier protein</fullName>
    </recommendedName>
</protein>
<dbReference type="GO" id="GO:0016226">
    <property type="term" value="P:iron-sulfur cluster assembly"/>
    <property type="evidence" value="ECO:0007669"/>
    <property type="project" value="InterPro"/>
</dbReference>
<comment type="subunit">
    <text evidence="8">Homodimer.</text>
</comment>
<dbReference type="GO" id="GO:0140663">
    <property type="term" value="F:ATP-dependent FeS chaperone activity"/>
    <property type="evidence" value="ECO:0007669"/>
    <property type="project" value="InterPro"/>
</dbReference>
<dbReference type="PANTHER" id="PTHR42961:SF2">
    <property type="entry name" value="IRON-SULFUR PROTEIN NUBPL"/>
    <property type="match status" value="1"/>
</dbReference>
<keyword evidence="3 8" id="KW-0479">Metal-binding</keyword>
<dbReference type="InterPro" id="IPR034904">
    <property type="entry name" value="FSCA_dom_sf"/>
</dbReference>
<dbReference type="InterPro" id="IPR033756">
    <property type="entry name" value="YlxH/NBP35"/>
</dbReference>
<evidence type="ECO:0000256" key="8">
    <source>
        <dbReference type="HAMAP-Rule" id="MF_02040"/>
    </source>
</evidence>
<dbReference type="Pfam" id="PF10609">
    <property type="entry name" value="ParA"/>
    <property type="match status" value="1"/>
</dbReference>
<dbReference type="FunFam" id="3.40.50.300:FF:001119">
    <property type="entry name" value="Iron-sulfur cluster carrier protein"/>
    <property type="match status" value="1"/>
</dbReference>
<proteinExistence type="inferred from homology"/>
<evidence type="ECO:0000256" key="3">
    <source>
        <dbReference type="ARBA" id="ARBA00022723"/>
    </source>
</evidence>
<comment type="function">
    <text evidence="8">Binds and transfers iron-sulfur (Fe-S) clusters to target apoproteins. Can hydrolyze ATP.</text>
</comment>
<dbReference type="Proteomes" id="UP000050514">
    <property type="component" value="Unassembled WGS sequence"/>
</dbReference>
<dbReference type="HAMAP" id="MF_02040">
    <property type="entry name" value="Mrp_NBP35"/>
    <property type="match status" value="1"/>
</dbReference>
<dbReference type="PROSITE" id="PS01215">
    <property type="entry name" value="MRP"/>
    <property type="match status" value="1"/>
</dbReference>
<evidence type="ECO:0000313" key="11">
    <source>
        <dbReference type="Proteomes" id="UP000050514"/>
    </source>
</evidence>
<dbReference type="GO" id="GO:0046872">
    <property type="term" value="F:metal ion binding"/>
    <property type="evidence" value="ECO:0007669"/>
    <property type="project" value="UniProtKB-KW"/>
</dbReference>
<feature type="binding site" evidence="8">
    <location>
        <begin position="104"/>
        <end position="111"/>
    </location>
    <ligand>
        <name>ATP</name>
        <dbReference type="ChEBI" id="CHEBI:30616"/>
    </ligand>
</feature>
<evidence type="ECO:0000256" key="4">
    <source>
        <dbReference type="ARBA" id="ARBA00022741"/>
    </source>
</evidence>
<dbReference type="GO" id="GO:0051539">
    <property type="term" value="F:4 iron, 4 sulfur cluster binding"/>
    <property type="evidence" value="ECO:0007669"/>
    <property type="project" value="TreeGrafter"/>
</dbReference>
<evidence type="ECO:0000256" key="5">
    <source>
        <dbReference type="ARBA" id="ARBA00022840"/>
    </source>
</evidence>
<dbReference type="InterPro" id="IPR000808">
    <property type="entry name" value="Mrp-like_CS"/>
</dbReference>
<dbReference type="SUPFAM" id="SSF52540">
    <property type="entry name" value="P-loop containing nucleoside triphosphate hydrolases"/>
    <property type="match status" value="1"/>
</dbReference>
<evidence type="ECO:0000256" key="1">
    <source>
        <dbReference type="ARBA" id="ARBA00007352"/>
    </source>
</evidence>
<comment type="similarity">
    <text evidence="2">In the C-terminal section; belongs to the Mrp/NBP35 ATP-binding proteins family.</text>
</comment>
<dbReference type="Gene3D" id="3.30.300.130">
    <property type="entry name" value="Fe-S cluster assembly (FSCA)"/>
    <property type="match status" value="1"/>
</dbReference>
<accession>A0A0P6X260</accession>
<dbReference type="PANTHER" id="PTHR42961">
    <property type="entry name" value="IRON-SULFUR PROTEIN NUBPL"/>
    <property type="match status" value="1"/>
</dbReference>
<dbReference type="GO" id="GO:0016887">
    <property type="term" value="F:ATP hydrolysis activity"/>
    <property type="evidence" value="ECO:0007669"/>
    <property type="project" value="UniProtKB-UniRule"/>
</dbReference>
<dbReference type="InterPro" id="IPR002744">
    <property type="entry name" value="MIP18-like"/>
</dbReference>
<evidence type="ECO:0000313" key="10">
    <source>
        <dbReference type="EMBL" id="KPL75049.1"/>
    </source>
</evidence>
<evidence type="ECO:0000256" key="7">
    <source>
        <dbReference type="ARBA" id="ARBA00023014"/>
    </source>
</evidence>
<dbReference type="CDD" id="cd02037">
    <property type="entry name" value="Mrp_NBP35"/>
    <property type="match status" value="1"/>
</dbReference>
<comment type="similarity">
    <text evidence="1">In the N-terminal section; belongs to the MIP18 family.</text>
</comment>
<evidence type="ECO:0000256" key="2">
    <source>
        <dbReference type="ARBA" id="ARBA00008205"/>
    </source>
</evidence>
<dbReference type="AlphaFoldDB" id="A0A0P6X260"/>
<keyword evidence="6 8" id="KW-0408">Iron</keyword>
<dbReference type="EMBL" id="LGHJ01000016">
    <property type="protein sequence ID" value="KPL75049.1"/>
    <property type="molecule type" value="Genomic_DNA"/>
</dbReference>
<comment type="similarity">
    <text evidence="8">Belongs to the Mrp/NBP35 ATP-binding proteins family.</text>
</comment>
<keyword evidence="5 8" id="KW-0067">ATP-binding</keyword>
<dbReference type="InterPro" id="IPR019591">
    <property type="entry name" value="Mrp/NBP35_ATP-bd"/>
</dbReference>
<dbReference type="SUPFAM" id="SSF117916">
    <property type="entry name" value="Fe-S cluster assembly (FSCA) domain-like"/>
    <property type="match status" value="1"/>
</dbReference>
<organism evidence="10 11">
    <name type="scientific">Bellilinea caldifistulae</name>
    <dbReference type="NCBI Taxonomy" id="360411"/>
    <lineage>
        <taxon>Bacteria</taxon>
        <taxon>Bacillati</taxon>
        <taxon>Chloroflexota</taxon>
        <taxon>Anaerolineae</taxon>
        <taxon>Anaerolineales</taxon>
        <taxon>Anaerolineaceae</taxon>
        <taxon>Bellilinea</taxon>
    </lineage>
</organism>
<keyword evidence="7 8" id="KW-0411">Iron-sulfur</keyword>
<dbReference type="GO" id="GO:0005524">
    <property type="term" value="F:ATP binding"/>
    <property type="evidence" value="ECO:0007669"/>
    <property type="project" value="UniProtKB-UniRule"/>
</dbReference>
<evidence type="ECO:0000256" key="6">
    <source>
        <dbReference type="ARBA" id="ARBA00023004"/>
    </source>
</evidence>
<comment type="caution">
    <text evidence="10">The sequence shown here is derived from an EMBL/GenBank/DDBJ whole genome shotgun (WGS) entry which is preliminary data.</text>
</comment>
<keyword evidence="11" id="KW-1185">Reference proteome</keyword>
<name>A0A0P6X260_9CHLR</name>
<dbReference type="InterPro" id="IPR027417">
    <property type="entry name" value="P-loop_NTPase"/>
</dbReference>
<reference evidence="10 11" key="1">
    <citation type="submission" date="2015-07" db="EMBL/GenBank/DDBJ databases">
        <title>Draft genome of Bellilinea caldifistulae DSM 17877.</title>
        <authorList>
            <person name="Hemp J."/>
            <person name="Ward L.M."/>
            <person name="Pace L.A."/>
            <person name="Fischer W.W."/>
        </authorList>
    </citation>
    <scope>NUCLEOTIDE SEQUENCE [LARGE SCALE GENOMIC DNA]</scope>
    <source>
        <strain evidence="10 11">GOMI-1</strain>
    </source>
</reference>
<feature type="domain" description="MIP18 family-like" evidence="9">
    <location>
        <begin position="4"/>
        <end position="74"/>
    </location>
</feature>